<dbReference type="PANTHER" id="PTHR13703">
    <property type="entry name" value="SMAD"/>
    <property type="match status" value="1"/>
</dbReference>
<dbReference type="GO" id="GO:0000978">
    <property type="term" value="F:RNA polymerase II cis-regulatory region sequence-specific DNA binding"/>
    <property type="evidence" value="ECO:0007669"/>
    <property type="project" value="TreeGrafter"/>
</dbReference>
<evidence type="ECO:0000256" key="7">
    <source>
        <dbReference type="RuleBase" id="RU361195"/>
    </source>
</evidence>
<dbReference type="GO" id="GO:0005737">
    <property type="term" value="C:cytoplasm"/>
    <property type="evidence" value="ECO:0007669"/>
    <property type="project" value="UniProtKB-SubCell"/>
</dbReference>
<dbReference type="SMART" id="SM00523">
    <property type="entry name" value="DWA"/>
    <property type="match status" value="1"/>
</dbReference>
<evidence type="ECO:0000259" key="10">
    <source>
        <dbReference type="PROSITE" id="PS51076"/>
    </source>
</evidence>
<dbReference type="InterPro" id="IPR008984">
    <property type="entry name" value="SMAD_FHA_dom_sf"/>
</dbReference>
<organism evidence="11 12">
    <name type="scientific">Heterorhabditis bacteriophora</name>
    <name type="common">Entomopathogenic nematode worm</name>
    <dbReference type="NCBI Taxonomy" id="37862"/>
    <lineage>
        <taxon>Eukaryota</taxon>
        <taxon>Metazoa</taxon>
        <taxon>Ecdysozoa</taxon>
        <taxon>Nematoda</taxon>
        <taxon>Chromadorea</taxon>
        <taxon>Rhabditida</taxon>
        <taxon>Rhabditina</taxon>
        <taxon>Rhabditomorpha</taxon>
        <taxon>Strongyloidea</taxon>
        <taxon>Heterorhabditidae</taxon>
        <taxon>Heterorhabditis</taxon>
    </lineage>
</organism>
<dbReference type="Proteomes" id="UP000095283">
    <property type="component" value="Unplaced"/>
</dbReference>
<evidence type="ECO:0000313" key="11">
    <source>
        <dbReference type="Proteomes" id="UP000095283"/>
    </source>
</evidence>
<dbReference type="SMART" id="SM00524">
    <property type="entry name" value="DWB"/>
    <property type="match status" value="1"/>
</dbReference>
<dbReference type="SUPFAM" id="SSF56366">
    <property type="entry name" value="SMAD MH1 domain"/>
    <property type="match status" value="1"/>
</dbReference>
<dbReference type="InterPro" id="IPR003619">
    <property type="entry name" value="MAD_homology1_Dwarfin-type"/>
</dbReference>
<dbReference type="GO" id="GO:0050793">
    <property type="term" value="P:regulation of developmental process"/>
    <property type="evidence" value="ECO:0007669"/>
    <property type="project" value="UniProtKB-ARBA"/>
</dbReference>
<dbReference type="GO" id="GO:0045944">
    <property type="term" value="P:positive regulation of transcription by RNA polymerase II"/>
    <property type="evidence" value="ECO:0007669"/>
    <property type="project" value="TreeGrafter"/>
</dbReference>
<protein>
    <recommendedName>
        <fullName evidence="7">Mothers against decapentaplegic homolog</fullName>
        <shortName evidence="7">MAD homolog</shortName>
        <shortName evidence="7">Mothers against DPP homolog</shortName>
    </recommendedName>
    <alternativeName>
        <fullName evidence="7">SMAD family member</fullName>
    </alternativeName>
</protein>
<keyword evidence="7" id="KW-0963">Cytoplasm</keyword>
<evidence type="ECO:0000256" key="5">
    <source>
        <dbReference type="ARBA" id="ARBA00023163"/>
    </source>
</evidence>
<evidence type="ECO:0000256" key="3">
    <source>
        <dbReference type="ARBA" id="ARBA00022833"/>
    </source>
</evidence>
<accession>A0A1I7XF74</accession>
<evidence type="ECO:0000313" key="12">
    <source>
        <dbReference type="WBParaSite" id="Hba_16111"/>
    </source>
</evidence>
<keyword evidence="2" id="KW-0479">Metal-binding</keyword>
<dbReference type="Pfam" id="PF03165">
    <property type="entry name" value="MH1"/>
    <property type="match status" value="1"/>
</dbReference>
<dbReference type="PANTHER" id="PTHR13703:SF25">
    <property type="entry name" value="MOTHERS AGAINST DECAPENTAPLEGIC HOMOLOG"/>
    <property type="match status" value="1"/>
</dbReference>
<keyword evidence="5 7" id="KW-0804">Transcription</keyword>
<evidence type="ECO:0000256" key="1">
    <source>
        <dbReference type="ARBA" id="ARBA00005545"/>
    </source>
</evidence>
<evidence type="ECO:0000256" key="6">
    <source>
        <dbReference type="ARBA" id="ARBA00023242"/>
    </source>
</evidence>
<reference evidence="12" key="1">
    <citation type="submission" date="2016-11" db="UniProtKB">
        <authorList>
            <consortium name="WormBaseParasite"/>
        </authorList>
    </citation>
    <scope>IDENTIFICATION</scope>
</reference>
<dbReference type="GO" id="GO:0000981">
    <property type="term" value="F:DNA-binding transcription factor activity, RNA polymerase II-specific"/>
    <property type="evidence" value="ECO:0007669"/>
    <property type="project" value="TreeGrafter"/>
</dbReference>
<name>A0A1I7XF74_HETBA</name>
<dbReference type="InterPro" id="IPR013019">
    <property type="entry name" value="MAD_homology_MH1"/>
</dbReference>
<dbReference type="GO" id="GO:0051239">
    <property type="term" value="P:regulation of multicellular organismal process"/>
    <property type="evidence" value="ECO:0007669"/>
    <property type="project" value="UniProtKB-ARBA"/>
</dbReference>
<feature type="region of interest" description="Disordered" evidence="8">
    <location>
        <begin position="176"/>
        <end position="217"/>
    </location>
</feature>
<dbReference type="InterPro" id="IPR036578">
    <property type="entry name" value="SMAD_MH1_sf"/>
</dbReference>
<dbReference type="WBParaSite" id="Hba_16111">
    <property type="protein sequence ID" value="Hba_16111"/>
    <property type="gene ID" value="Hba_16111"/>
</dbReference>
<comment type="subcellular location">
    <subcellularLocation>
        <location evidence="7">Cytoplasm</location>
    </subcellularLocation>
    <subcellularLocation>
        <location evidence="7">Nucleus</location>
    </subcellularLocation>
</comment>
<evidence type="ECO:0000256" key="4">
    <source>
        <dbReference type="ARBA" id="ARBA00023015"/>
    </source>
</evidence>
<evidence type="ECO:0000259" key="9">
    <source>
        <dbReference type="PROSITE" id="PS51075"/>
    </source>
</evidence>
<evidence type="ECO:0000256" key="2">
    <source>
        <dbReference type="ARBA" id="ARBA00022723"/>
    </source>
</evidence>
<dbReference type="InterPro" id="IPR013790">
    <property type="entry name" value="Dwarfin"/>
</dbReference>
<comment type="similarity">
    <text evidence="1 7">Belongs to the dwarfin/SMAD family.</text>
</comment>
<dbReference type="GO" id="GO:0009653">
    <property type="term" value="P:anatomical structure morphogenesis"/>
    <property type="evidence" value="ECO:0007669"/>
    <property type="project" value="TreeGrafter"/>
</dbReference>
<dbReference type="GO" id="GO:0032924">
    <property type="term" value="P:activin receptor signaling pathway"/>
    <property type="evidence" value="ECO:0007669"/>
    <property type="project" value="TreeGrafter"/>
</dbReference>
<feature type="domain" description="MH2" evidence="10">
    <location>
        <begin position="308"/>
        <end position="467"/>
    </location>
</feature>
<dbReference type="GO" id="GO:0046872">
    <property type="term" value="F:metal ion binding"/>
    <property type="evidence" value="ECO:0007669"/>
    <property type="project" value="UniProtKB-KW"/>
</dbReference>
<dbReference type="GO" id="GO:0030154">
    <property type="term" value="P:cell differentiation"/>
    <property type="evidence" value="ECO:0007669"/>
    <property type="project" value="TreeGrafter"/>
</dbReference>
<dbReference type="PROSITE" id="PS51075">
    <property type="entry name" value="MH1"/>
    <property type="match status" value="1"/>
</dbReference>
<feature type="domain" description="MH1" evidence="9">
    <location>
        <begin position="1"/>
        <end position="114"/>
    </location>
</feature>
<keyword evidence="3" id="KW-0862">Zinc</keyword>
<dbReference type="GO" id="GO:0060395">
    <property type="term" value="P:SMAD protein signal transduction"/>
    <property type="evidence" value="ECO:0007669"/>
    <property type="project" value="TreeGrafter"/>
</dbReference>
<keyword evidence="4 7" id="KW-0805">Transcription regulation</keyword>
<evidence type="ECO:0000256" key="8">
    <source>
        <dbReference type="SAM" id="MobiDB-lite"/>
    </source>
</evidence>
<sequence length="467" mass="52577">MRSLFESNASTNKTIAKLCDRVKQETVAHEGNDDPTWADSVIKALAKKLKKGKYLDELLKAIINEDRLTDCCTIPRSQHELKAVDNCRYPFAKKADLICINPWHYEPVHAQAPELYLALPPVVVHKSRGYYPIVSLEHASHGGYSLFSPNSLSTVMDDRAPNTIIHIDEMRSHLMSEENSPTSSYLGSPTTSSPPPRILPPSSSVSSNLDDRVGPSSGISQPSRFFTDWNYAFMRITFVLLICCKILSYSHPVSSPLSPQSYLSEDHEEHQMMDVDGQETSNSSPPILRPTGMSMVSELIEYCEPDSWMSITYYEEGKRVGDPFDVKSHYLLVDGYPSPSTEERFCLGYFDVENRSQSVINARRLVGRGARFYYIGGEVYCECLSEAAVFVQSPNCNQRHGWHPSTVCKIPPRCNLKIFNNAEFAAQLAESVEKGFEAVYALTRLCTIRISFVKGWGSDYRRQTVCF</sequence>
<dbReference type="InterPro" id="IPR001132">
    <property type="entry name" value="SMAD_dom_Dwarfin-type"/>
</dbReference>
<dbReference type="Pfam" id="PF03166">
    <property type="entry name" value="MH2"/>
    <property type="match status" value="1"/>
</dbReference>
<proteinExistence type="inferred from homology"/>
<dbReference type="SUPFAM" id="SSF49879">
    <property type="entry name" value="SMAD/FHA domain"/>
    <property type="match status" value="1"/>
</dbReference>
<keyword evidence="6 7" id="KW-0539">Nucleus</keyword>
<feature type="compositionally biased region" description="Low complexity" evidence="8">
    <location>
        <begin position="180"/>
        <end position="191"/>
    </location>
</feature>
<keyword evidence="11" id="KW-1185">Reference proteome</keyword>
<dbReference type="GO" id="GO:0071144">
    <property type="term" value="C:heteromeric SMAD protein complex"/>
    <property type="evidence" value="ECO:0007669"/>
    <property type="project" value="TreeGrafter"/>
</dbReference>
<dbReference type="GO" id="GO:0009791">
    <property type="term" value="P:post-embryonic development"/>
    <property type="evidence" value="ECO:0007669"/>
    <property type="project" value="UniProtKB-ARBA"/>
</dbReference>
<dbReference type="GO" id="GO:0070411">
    <property type="term" value="F:I-SMAD binding"/>
    <property type="evidence" value="ECO:0007669"/>
    <property type="project" value="TreeGrafter"/>
</dbReference>
<dbReference type="PROSITE" id="PS51076">
    <property type="entry name" value="MH2"/>
    <property type="match status" value="1"/>
</dbReference>
<dbReference type="InterPro" id="IPR017855">
    <property type="entry name" value="SMAD-like_dom_sf"/>
</dbReference>
<dbReference type="Gene3D" id="3.90.520.10">
    <property type="entry name" value="SMAD MH1 domain"/>
    <property type="match status" value="2"/>
</dbReference>
<dbReference type="Gene3D" id="2.60.200.10">
    <property type="match status" value="1"/>
</dbReference>
<dbReference type="AlphaFoldDB" id="A0A1I7XF74"/>